<name>A0ACC1Y7L7_MELAZ</name>
<comment type="caution">
    <text evidence="1">The sequence shown here is derived from an EMBL/GenBank/DDBJ whole genome shotgun (WGS) entry which is preliminary data.</text>
</comment>
<organism evidence="1 2">
    <name type="scientific">Melia azedarach</name>
    <name type="common">Chinaberry tree</name>
    <dbReference type="NCBI Taxonomy" id="155640"/>
    <lineage>
        <taxon>Eukaryota</taxon>
        <taxon>Viridiplantae</taxon>
        <taxon>Streptophyta</taxon>
        <taxon>Embryophyta</taxon>
        <taxon>Tracheophyta</taxon>
        <taxon>Spermatophyta</taxon>
        <taxon>Magnoliopsida</taxon>
        <taxon>eudicotyledons</taxon>
        <taxon>Gunneridae</taxon>
        <taxon>Pentapetalae</taxon>
        <taxon>rosids</taxon>
        <taxon>malvids</taxon>
        <taxon>Sapindales</taxon>
        <taxon>Meliaceae</taxon>
        <taxon>Melia</taxon>
    </lineage>
</organism>
<evidence type="ECO:0000313" key="2">
    <source>
        <dbReference type="Proteomes" id="UP001164539"/>
    </source>
</evidence>
<accession>A0ACC1Y7L7</accession>
<protein>
    <submittedName>
        <fullName evidence="1">Pentatricopeptide repeat-containing protein</fullName>
    </submittedName>
</protein>
<gene>
    <name evidence="1" type="ORF">OWV82_007647</name>
</gene>
<sequence>MISIVGLFADMENVGSGKAIHACVIRNSKNENLEVAMATTLIDMYAKCGNLAYAKRLFDRLSQKTVVSWTVMIAGYIRCSKLNKGVRLFADMMEENVFPTMGNALIDTYGKCGEIRSARALFDCMNSKDDMTWSAMISSYAQAHCIGGAFELFIRMKMNQVRPNQGTVVTLLSLCTVAGALDMGKGLHAYIKKQVLEVDVILKTALMDMYAKCGDMGGANRLFSEATYRDICMWNAMMAACICIAWPIREEGLLDEAHEMISMPIRPNAIVWGALMAASKLHKNPNMGEMAPRQLLELEPHSCGYNVMMSNIYAAANRWNDVVEARSAMKDIRMRKEPGFSSIKVNGSVHEFIMGDVSHPQIGKINDMLAEINNKLKEAGYMPETPAVVLDE</sequence>
<dbReference type="Proteomes" id="UP001164539">
    <property type="component" value="Chromosome 4"/>
</dbReference>
<reference evidence="1 2" key="1">
    <citation type="journal article" date="2023" name="Science">
        <title>Complex scaffold remodeling in plant triterpene biosynthesis.</title>
        <authorList>
            <person name="De La Pena R."/>
            <person name="Hodgson H."/>
            <person name="Liu J.C."/>
            <person name="Stephenson M.J."/>
            <person name="Martin A.C."/>
            <person name="Owen C."/>
            <person name="Harkess A."/>
            <person name="Leebens-Mack J."/>
            <person name="Jimenez L.E."/>
            <person name="Osbourn A."/>
            <person name="Sattely E.S."/>
        </authorList>
    </citation>
    <scope>NUCLEOTIDE SEQUENCE [LARGE SCALE GENOMIC DNA]</scope>
    <source>
        <strain evidence="2">cv. JPN11</strain>
        <tissue evidence="1">Leaf</tissue>
    </source>
</reference>
<proteinExistence type="predicted"/>
<keyword evidence="2" id="KW-1185">Reference proteome</keyword>
<evidence type="ECO:0000313" key="1">
    <source>
        <dbReference type="EMBL" id="KAJ4719711.1"/>
    </source>
</evidence>
<dbReference type="EMBL" id="CM051397">
    <property type="protein sequence ID" value="KAJ4719711.1"/>
    <property type="molecule type" value="Genomic_DNA"/>
</dbReference>